<dbReference type="KEGG" id="knv:Pan216_42490"/>
<evidence type="ECO:0000313" key="2">
    <source>
        <dbReference type="Proteomes" id="UP000317093"/>
    </source>
</evidence>
<sequence length="87" mass="9527">MTMGPSDMSEDECKETLRQLKASLRGEFLGKHGIHGMGMRSAEDAICIYLQPGVERTESEAIARLRERVAPHKLIIVEDDAASIGDG</sequence>
<protein>
    <submittedName>
        <fullName evidence="1">Uncharacterized protein</fullName>
    </submittedName>
</protein>
<name>A0A518B8S3_9BACT</name>
<reference evidence="1 2" key="1">
    <citation type="submission" date="2019-02" db="EMBL/GenBank/DDBJ databases">
        <title>Deep-cultivation of Planctomycetes and their phenomic and genomic characterization uncovers novel biology.</title>
        <authorList>
            <person name="Wiegand S."/>
            <person name="Jogler M."/>
            <person name="Boedeker C."/>
            <person name="Pinto D."/>
            <person name="Vollmers J."/>
            <person name="Rivas-Marin E."/>
            <person name="Kohn T."/>
            <person name="Peeters S.H."/>
            <person name="Heuer A."/>
            <person name="Rast P."/>
            <person name="Oberbeckmann S."/>
            <person name="Bunk B."/>
            <person name="Jeske O."/>
            <person name="Meyerdierks A."/>
            <person name="Storesund J.E."/>
            <person name="Kallscheuer N."/>
            <person name="Luecker S."/>
            <person name="Lage O.M."/>
            <person name="Pohl T."/>
            <person name="Merkel B.J."/>
            <person name="Hornburger P."/>
            <person name="Mueller R.-W."/>
            <person name="Bruemmer F."/>
            <person name="Labrenz M."/>
            <person name="Spormann A.M."/>
            <person name="Op den Camp H."/>
            <person name="Overmann J."/>
            <person name="Amann R."/>
            <person name="Jetten M.S.M."/>
            <person name="Mascher T."/>
            <person name="Medema M.H."/>
            <person name="Devos D.P."/>
            <person name="Kaster A.-K."/>
            <person name="Ovreas L."/>
            <person name="Rohde M."/>
            <person name="Galperin M.Y."/>
            <person name="Jogler C."/>
        </authorList>
    </citation>
    <scope>NUCLEOTIDE SEQUENCE [LARGE SCALE GENOMIC DNA]</scope>
    <source>
        <strain evidence="1 2">Pan216</strain>
    </source>
</reference>
<dbReference type="Proteomes" id="UP000317093">
    <property type="component" value="Chromosome"/>
</dbReference>
<dbReference type="EMBL" id="CP036279">
    <property type="protein sequence ID" value="QDU63371.1"/>
    <property type="molecule type" value="Genomic_DNA"/>
</dbReference>
<accession>A0A518B8S3</accession>
<keyword evidence="2" id="KW-1185">Reference proteome</keyword>
<evidence type="ECO:0000313" key="1">
    <source>
        <dbReference type="EMBL" id="QDU63371.1"/>
    </source>
</evidence>
<dbReference type="AlphaFoldDB" id="A0A518B8S3"/>
<proteinExistence type="predicted"/>
<gene>
    <name evidence="1" type="ORF">Pan216_42490</name>
</gene>
<organism evidence="1 2">
    <name type="scientific">Kolteria novifilia</name>
    <dbReference type="NCBI Taxonomy" id="2527975"/>
    <lineage>
        <taxon>Bacteria</taxon>
        <taxon>Pseudomonadati</taxon>
        <taxon>Planctomycetota</taxon>
        <taxon>Planctomycetia</taxon>
        <taxon>Kolteriales</taxon>
        <taxon>Kolteriaceae</taxon>
        <taxon>Kolteria</taxon>
    </lineage>
</organism>